<proteinExistence type="predicted"/>
<reference evidence="3" key="1">
    <citation type="submission" date="2016-10" db="EMBL/GenBank/DDBJ databases">
        <authorList>
            <person name="Varghese N."/>
            <person name="Submissions S."/>
        </authorList>
    </citation>
    <scope>NUCLEOTIDE SEQUENCE [LARGE SCALE GENOMIC DNA]</scope>
    <source>
        <strain evidence="3">DSM 15719</strain>
    </source>
</reference>
<dbReference type="RefSeq" id="WP_074724564.1">
    <property type="nucleotide sequence ID" value="NZ_CBCRVS010000006.1"/>
</dbReference>
<name>A0A1H9R4P1_FLAFI</name>
<keyword evidence="1" id="KW-1133">Transmembrane helix</keyword>
<keyword evidence="1" id="KW-0812">Transmembrane</keyword>
<evidence type="ECO:0000313" key="3">
    <source>
        <dbReference type="Proteomes" id="UP000183658"/>
    </source>
</evidence>
<accession>A0A1H9R4P1</accession>
<evidence type="ECO:0000313" key="2">
    <source>
        <dbReference type="EMBL" id="SER67660.1"/>
    </source>
</evidence>
<feature type="transmembrane region" description="Helical" evidence="1">
    <location>
        <begin position="37"/>
        <end position="56"/>
    </location>
</feature>
<evidence type="ECO:0000256" key="1">
    <source>
        <dbReference type="SAM" id="Phobius"/>
    </source>
</evidence>
<keyword evidence="1" id="KW-0472">Membrane</keyword>
<sequence>MTKKAKFHKVASNFSVCIWTVLGLLTIGSIINGDVGLLINIFIGLIFIVLAYYLFLKKQNISVLISHAEYWNGKDLVIEKTFNRFLILENVLVVMQILVGIILLSAVISRVIGEKVPVFG</sequence>
<dbReference type="Proteomes" id="UP000183658">
    <property type="component" value="Unassembled WGS sequence"/>
</dbReference>
<feature type="transmembrane region" description="Helical" evidence="1">
    <location>
        <begin position="91"/>
        <end position="112"/>
    </location>
</feature>
<gene>
    <name evidence="2" type="ORF">SAMN05444355_11917</name>
</gene>
<keyword evidence="3" id="KW-1185">Reference proteome</keyword>
<protein>
    <submittedName>
        <fullName evidence="2">Uncharacterized protein</fullName>
    </submittedName>
</protein>
<feature type="transmembrane region" description="Helical" evidence="1">
    <location>
        <begin position="12"/>
        <end position="31"/>
    </location>
</feature>
<organism evidence="2 3">
    <name type="scientific">Flavobacterium frigoris</name>
    <dbReference type="NCBI Taxonomy" id="229204"/>
    <lineage>
        <taxon>Bacteria</taxon>
        <taxon>Pseudomonadati</taxon>
        <taxon>Bacteroidota</taxon>
        <taxon>Flavobacteriia</taxon>
        <taxon>Flavobacteriales</taxon>
        <taxon>Flavobacteriaceae</taxon>
        <taxon>Flavobacterium</taxon>
    </lineage>
</organism>
<dbReference type="AlphaFoldDB" id="A0A1H9R4P1"/>
<dbReference type="EMBL" id="FOFZ01000019">
    <property type="protein sequence ID" value="SER67660.1"/>
    <property type="molecule type" value="Genomic_DNA"/>
</dbReference>